<name>A0A1I3NC57_9FLAO</name>
<organism evidence="1 2">
    <name type="scientific">Myroides guanonis</name>
    <dbReference type="NCBI Taxonomy" id="1150112"/>
    <lineage>
        <taxon>Bacteria</taxon>
        <taxon>Pseudomonadati</taxon>
        <taxon>Bacteroidota</taxon>
        <taxon>Flavobacteriia</taxon>
        <taxon>Flavobacteriales</taxon>
        <taxon>Flavobacteriaceae</taxon>
        <taxon>Myroides</taxon>
    </lineage>
</organism>
<dbReference type="InterPro" id="IPR005901">
    <property type="entry name" value="GLPGLI"/>
</dbReference>
<proteinExistence type="predicted"/>
<reference evidence="2" key="1">
    <citation type="submission" date="2016-10" db="EMBL/GenBank/DDBJ databases">
        <authorList>
            <person name="Varghese N."/>
            <person name="Submissions S."/>
        </authorList>
    </citation>
    <scope>NUCLEOTIDE SEQUENCE [LARGE SCALE GENOMIC DNA]</scope>
    <source>
        <strain evidence="2">DSM 26542</strain>
    </source>
</reference>
<protein>
    <submittedName>
        <fullName evidence="1">GLPGLI family protein</fullName>
    </submittedName>
</protein>
<dbReference type="NCBIfam" id="TIGR01200">
    <property type="entry name" value="GLPGLI"/>
    <property type="match status" value="1"/>
</dbReference>
<evidence type="ECO:0000313" key="1">
    <source>
        <dbReference type="EMBL" id="SFJ06376.1"/>
    </source>
</evidence>
<dbReference type="EMBL" id="FORU01000003">
    <property type="protein sequence ID" value="SFJ06376.1"/>
    <property type="molecule type" value="Genomic_DNA"/>
</dbReference>
<accession>A0A1I3NC57</accession>
<dbReference type="Proteomes" id="UP000243887">
    <property type="component" value="Unassembled WGS sequence"/>
</dbReference>
<dbReference type="Pfam" id="PF09697">
    <property type="entry name" value="Porph_ging"/>
    <property type="match status" value="1"/>
</dbReference>
<dbReference type="RefSeq" id="WP_090678124.1">
    <property type="nucleotide sequence ID" value="NZ_FORU01000003.1"/>
</dbReference>
<gene>
    <name evidence="1" type="ORF">SAMN04487893_10326</name>
</gene>
<dbReference type="STRING" id="1150112.SAMN04487893_10326"/>
<sequence>MIRKKIICLSFLIIPFISWSQEFKEVMRYEYKMTFKPIVGSDIVKNENVYLDVWDNSSRFASEERVKFIEFVSDEKNALFRRESIQAPGGKTSGQNWVIQKEKRSVYYYSRVGSSFLKTVESLNIITWDISSEISDYEGMKVQKAMADFGGRSWTVWFTQDIPLIDGPYKFKNLPGFVVKAESADGDYLFEFAKSEKVQTVLKYHNYETATVISVSELKKLREIAANKSLKQTFAEQGVKVLTYDDLNLEQQLNKKQGDPDNYIERL</sequence>
<evidence type="ECO:0000313" key="2">
    <source>
        <dbReference type="Proteomes" id="UP000243887"/>
    </source>
</evidence>
<keyword evidence="2" id="KW-1185">Reference proteome</keyword>
<dbReference type="OrthoDB" id="1440774at2"/>
<dbReference type="AlphaFoldDB" id="A0A1I3NC57"/>